<dbReference type="InterPro" id="IPR007837">
    <property type="entry name" value="DinB"/>
</dbReference>
<keyword evidence="5" id="KW-1185">Reference proteome</keyword>
<feature type="binding site" evidence="3">
    <location>
        <position position="137"/>
    </location>
    <ligand>
        <name>a divalent metal cation</name>
        <dbReference type="ChEBI" id="CHEBI:60240"/>
    </ligand>
</feature>
<protein>
    <submittedName>
        <fullName evidence="4">Diguanylate cyclase</fullName>
    </submittedName>
</protein>
<dbReference type="GO" id="GO:0046872">
    <property type="term" value="F:metal ion binding"/>
    <property type="evidence" value="ECO:0007669"/>
    <property type="project" value="UniProtKB-KW"/>
</dbReference>
<dbReference type="PANTHER" id="PTHR37302:SF1">
    <property type="entry name" value="PROTEIN DINB"/>
    <property type="match status" value="1"/>
</dbReference>
<evidence type="ECO:0000313" key="5">
    <source>
        <dbReference type="Proteomes" id="UP000182661"/>
    </source>
</evidence>
<dbReference type="Gene3D" id="1.20.120.450">
    <property type="entry name" value="dinb family like domain"/>
    <property type="match status" value="1"/>
</dbReference>
<dbReference type="Proteomes" id="UP000182661">
    <property type="component" value="Unassembled WGS sequence"/>
</dbReference>
<dbReference type="RefSeq" id="WP_071831222.1">
    <property type="nucleotide sequence ID" value="NZ_LSRP01000013.1"/>
</dbReference>
<feature type="binding site" evidence="3">
    <location>
        <position position="133"/>
    </location>
    <ligand>
        <name>a divalent metal cation</name>
        <dbReference type="ChEBI" id="CHEBI:60240"/>
    </ligand>
</feature>
<dbReference type="OrthoDB" id="9807509at2"/>
<evidence type="ECO:0000256" key="3">
    <source>
        <dbReference type="PIRSR" id="PIRSR607837-1"/>
    </source>
</evidence>
<dbReference type="AlphaFoldDB" id="A0A657LXK0"/>
<feature type="binding site" evidence="3">
    <location>
        <position position="48"/>
    </location>
    <ligand>
        <name>a divalent metal cation</name>
        <dbReference type="ChEBI" id="CHEBI:60240"/>
    </ligand>
</feature>
<evidence type="ECO:0000256" key="1">
    <source>
        <dbReference type="ARBA" id="ARBA00008635"/>
    </source>
</evidence>
<organism evidence="4 5">
    <name type="scientific">Pararhizobium antarcticum</name>
    <dbReference type="NCBI Taxonomy" id="1798805"/>
    <lineage>
        <taxon>Bacteria</taxon>
        <taxon>Pseudomonadati</taxon>
        <taxon>Pseudomonadota</taxon>
        <taxon>Alphaproteobacteria</taxon>
        <taxon>Hyphomicrobiales</taxon>
        <taxon>Rhizobiaceae</taxon>
        <taxon>Rhizobium/Agrobacterium group</taxon>
        <taxon>Pararhizobium</taxon>
    </lineage>
</organism>
<gene>
    <name evidence="4" type="ORF">AX760_09665</name>
</gene>
<dbReference type="Pfam" id="PF05163">
    <property type="entry name" value="DinB"/>
    <property type="match status" value="1"/>
</dbReference>
<comment type="caution">
    <text evidence="4">The sequence shown here is derived from an EMBL/GenBank/DDBJ whole genome shotgun (WGS) entry which is preliminary data.</text>
</comment>
<proteinExistence type="inferred from homology"/>
<dbReference type="SUPFAM" id="SSF109854">
    <property type="entry name" value="DinB/YfiT-like putative metalloenzymes"/>
    <property type="match status" value="1"/>
</dbReference>
<dbReference type="EMBL" id="LSRP01000013">
    <property type="protein sequence ID" value="OJG00729.1"/>
    <property type="molecule type" value="Genomic_DNA"/>
</dbReference>
<sequence length="171" mass="18586">MIDHFRMFANYNGWANGLVYTAAAGLTDGEFREAKGAFFGSLHATLNHILCADRIWLKRFTGAGAAPGALDTILFEDLAALTAARKAEDARIKAFIDGLTPERLSGSFTYTPITSPVETTQKLSPSLAHLFNHQTHHRGQCHMTLTALGKPSLALDMVYFLRAAEGRGYAG</sequence>
<dbReference type="PANTHER" id="PTHR37302">
    <property type="entry name" value="SLR1116 PROTEIN"/>
    <property type="match status" value="1"/>
</dbReference>
<evidence type="ECO:0000256" key="2">
    <source>
        <dbReference type="ARBA" id="ARBA00022723"/>
    </source>
</evidence>
<evidence type="ECO:0000313" key="4">
    <source>
        <dbReference type="EMBL" id="OJG00729.1"/>
    </source>
</evidence>
<keyword evidence="2 3" id="KW-0479">Metal-binding</keyword>
<reference evidence="4 5" key="1">
    <citation type="submission" date="2016-02" db="EMBL/GenBank/DDBJ databases">
        <title>Genome sequencing of a beta-galactosidase producing bacteria Rhizobium sp. 59.</title>
        <authorList>
            <person name="Wang D."/>
            <person name="Kot W."/>
            <person name="Qin Y."/>
            <person name="Hansen L."/>
            <person name="Naqvi K."/>
            <person name="Rensing C."/>
        </authorList>
    </citation>
    <scope>NUCLEOTIDE SEQUENCE [LARGE SCALE GENOMIC DNA]</scope>
    <source>
        <strain evidence="4 5">59</strain>
    </source>
</reference>
<name>A0A657LXK0_9HYPH</name>
<accession>A0A657LXK0</accession>
<comment type="similarity">
    <text evidence="1">Belongs to the DinB family.</text>
</comment>
<dbReference type="InterPro" id="IPR034660">
    <property type="entry name" value="DinB/YfiT-like"/>
</dbReference>